<gene>
    <name evidence="2" type="ORF">DVH24_031110</name>
</gene>
<evidence type="ECO:0000259" key="1">
    <source>
        <dbReference type="PROSITE" id="PS50181"/>
    </source>
</evidence>
<dbReference type="InterPro" id="IPR006527">
    <property type="entry name" value="F-box-assoc_dom_typ1"/>
</dbReference>
<dbReference type="PANTHER" id="PTHR31672:SF13">
    <property type="entry name" value="F-BOX PROTEIN CPR30-LIKE"/>
    <property type="match status" value="1"/>
</dbReference>
<name>A0A498HHE2_MALDO</name>
<dbReference type="STRING" id="3750.A0A498HHE2"/>
<evidence type="ECO:0000313" key="3">
    <source>
        <dbReference type="Proteomes" id="UP000290289"/>
    </source>
</evidence>
<proteinExistence type="predicted"/>
<reference evidence="2 3" key="1">
    <citation type="submission" date="2018-10" db="EMBL/GenBank/DDBJ databases">
        <title>A high-quality apple genome assembly.</title>
        <authorList>
            <person name="Hu J."/>
        </authorList>
    </citation>
    <scope>NUCLEOTIDE SEQUENCE [LARGE SCALE GENOMIC DNA]</scope>
    <source>
        <strain evidence="3">cv. HFTH1</strain>
        <tissue evidence="2">Young leaf</tissue>
    </source>
</reference>
<protein>
    <recommendedName>
        <fullName evidence="1">F-box domain-containing protein</fullName>
    </recommendedName>
</protein>
<dbReference type="InterPro" id="IPR036047">
    <property type="entry name" value="F-box-like_dom_sf"/>
</dbReference>
<dbReference type="AlphaFoldDB" id="A0A498HHE2"/>
<dbReference type="InterPro" id="IPR050796">
    <property type="entry name" value="SCF_F-box_component"/>
</dbReference>
<sequence length="417" mass="47059">MAFPANLMLHILSRLPVKSLVRFASVRKAWDALIRDSHFISQHLRLNISKTGCLVVKYRSQITRKHVISLLLLDGYVLSDLEIPSVMDSNHLKFVGSCNGLLCLAHDTFANLGSPIILWNPAMAEFRVLPDSLIGSANVHNARVSGVALGFGYHPLIDDYKLVRIVSLSRSNTPCIRAEVYSLKTDCWLEIDTLYFDIYEPSCTAVNGFLYWIAYGRVESELILSFDMRNEAFGQLQLPDLNVLGSPMCKKLAALKESLYLMAYTFSGRQKEFYVWQMVEQNAEVLWKLECTIGPLLGVERPLGCSLYGEIYIESSRGELVLYDPTTQETKNVPTRGLRFSSEVHFYVESLVSTNGQAAAESRRVLILGQSLKKIRGNTRNAEKCDNQICFLPKASPRCMKMNFSRLNDNVNSLLYT</sequence>
<feature type="domain" description="F-box" evidence="1">
    <location>
        <begin position="1"/>
        <end position="43"/>
    </location>
</feature>
<dbReference type="Proteomes" id="UP000290289">
    <property type="component" value="Chromosome 17"/>
</dbReference>
<dbReference type="InterPro" id="IPR001810">
    <property type="entry name" value="F-box_dom"/>
</dbReference>
<dbReference type="SUPFAM" id="SSF50965">
    <property type="entry name" value="Galactose oxidase, central domain"/>
    <property type="match status" value="1"/>
</dbReference>
<dbReference type="NCBIfam" id="TIGR01640">
    <property type="entry name" value="F_box_assoc_1"/>
    <property type="match status" value="1"/>
</dbReference>
<dbReference type="Pfam" id="PF07734">
    <property type="entry name" value="FBA_1"/>
    <property type="match status" value="1"/>
</dbReference>
<dbReference type="SUPFAM" id="SSF81383">
    <property type="entry name" value="F-box domain"/>
    <property type="match status" value="1"/>
</dbReference>
<organism evidence="2 3">
    <name type="scientific">Malus domestica</name>
    <name type="common">Apple</name>
    <name type="synonym">Pyrus malus</name>
    <dbReference type="NCBI Taxonomy" id="3750"/>
    <lineage>
        <taxon>Eukaryota</taxon>
        <taxon>Viridiplantae</taxon>
        <taxon>Streptophyta</taxon>
        <taxon>Embryophyta</taxon>
        <taxon>Tracheophyta</taxon>
        <taxon>Spermatophyta</taxon>
        <taxon>Magnoliopsida</taxon>
        <taxon>eudicotyledons</taxon>
        <taxon>Gunneridae</taxon>
        <taxon>Pentapetalae</taxon>
        <taxon>rosids</taxon>
        <taxon>fabids</taxon>
        <taxon>Rosales</taxon>
        <taxon>Rosaceae</taxon>
        <taxon>Amygdaloideae</taxon>
        <taxon>Maleae</taxon>
        <taxon>Malus</taxon>
    </lineage>
</organism>
<comment type="caution">
    <text evidence="2">The sequence shown here is derived from an EMBL/GenBank/DDBJ whole genome shotgun (WGS) entry which is preliminary data.</text>
</comment>
<dbReference type="InterPro" id="IPR017451">
    <property type="entry name" value="F-box-assoc_interact_dom"/>
</dbReference>
<dbReference type="InterPro" id="IPR011043">
    <property type="entry name" value="Gal_Oxase/kelch_b-propeller"/>
</dbReference>
<dbReference type="EMBL" id="RDQH01000343">
    <property type="protein sequence ID" value="RXH68777.1"/>
    <property type="molecule type" value="Genomic_DNA"/>
</dbReference>
<accession>A0A498HHE2</accession>
<dbReference type="PROSITE" id="PS50181">
    <property type="entry name" value="FBOX"/>
    <property type="match status" value="1"/>
</dbReference>
<evidence type="ECO:0000313" key="2">
    <source>
        <dbReference type="EMBL" id="RXH68777.1"/>
    </source>
</evidence>
<dbReference type="PANTHER" id="PTHR31672">
    <property type="entry name" value="BNACNNG10540D PROTEIN"/>
    <property type="match status" value="1"/>
</dbReference>
<keyword evidence="3" id="KW-1185">Reference proteome</keyword>
<dbReference type="Gene3D" id="1.20.1280.50">
    <property type="match status" value="1"/>
</dbReference>